<evidence type="ECO:0000256" key="1">
    <source>
        <dbReference type="SAM" id="Coils"/>
    </source>
</evidence>
<organism evidence="2 3">
    <name type="scientific">Naegleria fowleri</name>
    <name type="common">Brain eating amoeba</name>
    <dbReference type="NCBI Taxonomy" id="5763"/>
    <lineage>
        <taxon>Eukaryota</taxon>
        <taxon>Discoba</taxon>
        <taxon>Heterolobosea</taxon>
        <taxon>Tetramitia</taxon>
        <taxon>Eutetramitia</taxon>
        <taxon>Vahlkampfiidae</taxon>
        <taxon>Naegleria</taxon>
    </lineage>
</organism>
<evidence type="ECO:0000313" key="2">
    <source>
        <dbReference type="EMBL" id="KAF0978433.1"/>
    </source>
</evidence>
<protein>
    <submittedName>
        <fullName evidence="2">Uncharacterized protein</fullName>
    </submittedName>
</protein>
<dbReference type="EMBL" id="VFQX01000029">
    <property type="protein sequence ID" value="KAF0978433.1"/>
    <property type="molecule type" value="Genomic_DNA"/>
</dbReference>
<gene>
    <name evidence="2" type="ORF">FDP41_002253</name>
</gene>
<dbReference type="RefSeq" id="XP_044563146.1">
    <property type="nucleotide sequence ID" value="XM_044705427.1"/>
</dbReference>
<keyword evidence="1" id="KW-0175">Coiled coil</keyword>
<name>A0A6A5BKB0_NAEFO</name>
<dbReference type="VEuPathDB" id="AmoebaDB:NfTy_043020"/>
<dbReference type="GeneID" id="68109471"/>
<dbReference type="Proteomes" id="UP000444721">
    <property type="component" value="Unassembled WGS sequence"/>
</dbReference>
<dbReference type="VEuPathDB" id="AmoebaDB:NF0105120"/>
<keyword evidence="3" id="KW-1185">Reference proteome</keyword>
<dbReference type="AlphaFoldDB" id="A0A6A5BKB0"/>
<proteinExistence type="predicted"/>
<feature type="coiled-coil region" evidence="1">
    <location>
        <begin position="20"/>
        <end position="79"/>
    </location>
</feature>
<evidence type="ECO:0000313" key="3">
    <source>
        <dbReference type="Proteomes" id="UP000444721"/>
    </source>
</evidence>
<dbReference type="VEuPathDB" id="AmoebaDB:FDP41_002253"/>
<sequence>MGNGVSEEEKQKIYALQSSHQQLQAQHNILQQQLRSCQQLVREKDYQLRTFEDTCNQQKQQIEQSQLQTQRMNEEYQKQLSSTLNLFQEEIEKKNQILEFNFKEKIDLIRANEKLENDLLMMRVDSNSALSKNDFSNEASPERVRELFGHTKEKLRSLVDYFEDECQISEDKSFELEKDLSKYLFKEVKSILLETSDQAQVSAEKRNEELDGSTEFDTKSKMLIIKQGILKIISEYEQDSTLIKEEVIEELCKETTELFRTMQACSKTLEFIWYDSLSEYNPYEQSSINNNFKILVEYTIFPCLMIPSTRTVFERALVGVKEKKSK</sequence>
<reference evidence="2 3" key="1">
    <citation type="journal article" date="2019" name="Sci. Rep.">
        <title>Nanopore sequencing improves the draft genome of the human pathogenic amoeba Naegleria fowleri.</title>
        <authorList>
            <person name="Liechti N."/>
            <person name="Schurch N."/>
            <person name="Bruggmann R."/>
            <person name="Wittwer M."/>
        </authorList>
    </citation>
    <scope>NUCLEOTIDE SEQUENCE [LARGE SCALE GENOMIC DNA]</scope>
    <source>
        <strain evidence="2 3">ATCC 30894</strain>
    </source>
</reference>
<comment type="caution">
    <text evidence="2">The sequence shown here is derived from an EMBL/GenBank/DDBJ whole genome shotgun (WGS) entry which is preliminary data.</text>
</comment>
<accession>A0A6A5BKB0</accession>